<proteinExistence type="predicted"/>
<protein>
    <submittedName>
        <fullName evidence="1">Uncharacterized protein</fullName>
    </submittedName>
</protein>
<dbReference type="EMBL" id="ML208458">
    <property type="protein sequence ID" value="TFK64861.1"/>
    <property type="molecule type" value="Genomic_DNA"/>
</dbReference>
<sequence length="320" mass="36492">MERRLRDKRRIFPTRITLQVPSRPRPILPPADILATSPLWMDHTRDDTMPSTADFVKKLYKMLEDKSVEDVVSWSPDGDSFIVKDMNEFTKTVLPKMFKHSNFASFVRQLNKYDFHKVKTGDSDQYGEQSWTFRHPDFSADKREGLENIKRKVPGARKQAQEQAQAQASPSVSASTPYHSHRPHHHHHSTGHPLSPSPSPSMSSSHLPYLPSTSHPSTGVPIPSNQFQVDALQAQVRLLQEQQDEMTVRMRALERNYQDILVQMVGLQRGMAQQDRLMQSLIEGWLTRDQQSAIALLNTAGFTNPHDLLSQLGQNNDLGR</sequence>
<organism evidence="1 2">
    <name type="scientific">Pluteus cervinus</name>
    <dbReference type="NCBI Taxonomy" id="181527"/>
    <lineage>
        <taxon>Eukaryota</taxon>
        <taxon>Fungi</taxon>
        <taxon>Dikarya</taxon>
        <taxon>Basidiomycota</taxon>
        <taxon>Agaricomycotina</taxon>
        <taxon>Agaricomycetes</taxon>
        <taxon>Agaricomycetidae</taxon>
        <taxon>Agaricales</taxon>
        <taxon>Pluteineae</taxon>
        <taxon>Pluteaceae</taxon>
        <taxon>Pluteus</taxon>
    </lineage>
</organism>
<keyword evidence="2" id="KW-1185">Reference proteome</keyword>
<gene>
    <name evidence="1" type="ORF">BDN72DRAFT_881277</name>
</gene>
<reference evidence="1 2" key="1">
    <citation type="journal article" date="2019" name="Nat. Ecol. Evol.">
        <title>Megaphylogeny resolves global patterns of mushroom evolution.</title>
        <authorList>
            <person name="Varga T."/>
            <person name="Krizsan K."/>
            <person name="Foldi C."/>
            <person name="Dima B."/>
            <person name="Sanchez-Garcia M."/>
            <person name="Sanchez-Ramirez S."/>
            <person name="Szollosi G.J."/>
            <person name="Szarkandi J.G."/>
            <person name="Papp V."/>
            <person name="Albert L."/>
            <person name="Andreopoulos W."/>
            <person name="Angelini C."/>
            <person name="Antonin V."/>
            <person name="Barry K.W."/>
            <person name="Bougher N.L."/>
            <person name="Buchanan P."/>
            <person name="Buyck B."/>
            <person name="Bense V."/>
            <person name="Catcheside P."/>
            <person name="Chovatia M."/>
            <person name="Cooper J."/>
            <person name="Damon W."/>
            <person name="Desjardin D."/>
            <person name="Finy P."/>
            <person name="Geml J."/>
            <person name="Haridas S."/>
            <person name="Hughes K."/>
            <person name="Justo A."/>
            <person name="Karasinski D."/>
            <person name="Kautmanova I."/>
            <person name="Kiss B."/>
            <person name="Kocsube S."/>
            <person name="Kotiranta H."/>
            <person name="LaButti K.M."/>
            <person name="Lechner B.E."/>
            <person name="Liimatainen K."/>
            <person name="Lipzen A."/>
            <person name="Lukacs Z."/>
            <person name="Mihaltcheva S."/>
            <person name="Morgado L.N."/>
            <person name="Niskanen T."/>
            <person name="Noordeloos M.E."/>
            <person name="Ohm R.A."/>
            <person name="Ortiz-Santana B."/>
            <person name="Ovrebo C."/>
            <person name="Racz N."/>
            <person name="Riley R."/>
            <person name="Savchenko A."/>
            <person name="Shiryaev A."/>
            <person name="Soop K."/>
            <person name="Spirin V."/>
            <person name="Szebenyi C."/>
            <person name="Tomsovsky M."/>
            <person name="Tulloss R.E."/>
            <person name="Uehling J."/>
            <person name="Grigoriev I.V."/>
            <person name="Vagvolgyi C."/>
            <person name="Papp T."/>
            <person name="Martin F.M."/>
            <person name="Miettinen O."/>
            <person name="Hibbett D.S."/>
            <person name="Nagy L.G."/>
        </authorList>
    </citation>
    <scope>NUCLEOTIDE SEQUENCE [LARGE SCALE GENOMIC DNA]</scope>
    <source>
        <strain evidence="1 2">NL-1719</strain>
    </source>
</reference>
<evidence type="ECO:0000313" key="1">
    <source>
        <dbReference type="EMBL" id="TFK64861.1"/>
    </source>
</evidence>
<evidence type="ECO:0000313" key="2">
    <source>
        <dbReference type="Proteomes" id="UP000308600"/>
    </source>
</evidence>
<accession>A0ACD3AH40</accession>
<dbReference type="Proteomes" id="UP000308600">
    <property type="component" value="Unassembled WGS sequence"/>
</dbReference>
<name>A0ACD3AH40_9AGAR</name>